<evidence type="ECO:0000256" key="7">
    <source>
        <dbReference type="ARBA" id="ARBA00022692"/>
    </source>
</evidence>
<evidence type="ECO:0000256" key="11">
    <source>
        <dbReference type="ARBA" id="ARBA00023136"/>
    </source>
</evidence>
<dbReference type="Pfam" id="PF00512">
    <property type="entry name" value="HisKA"/>
    <property type="match status" value="1"/>
</dbReference>
<dbReference type="EC" id="2.7.13.3" evidence="4"/>
<dbReference type="AlphaFoldDB" id="A0A9W6NKS6"/>
<dbReference type="InterPro" id="IPR004358">
    <property type="entry name" value="Sig_transdc_His_kin-like_C"/>
</dbReference>
<dbReference type="CDD" id="cd06225">
    <property type="entry name" value="HAMP"/>
    <property type="match status" value="1"/>
</dbReference>
<protein>
    <recommendedName>
        <fullName evidence="4">histidine kinase</fullName>
        <ecNumber evidence="4">2.7.13.3</ecNumber>
    </recommendedName>
</protein>
<keyword evidence="11 12" id="KW-0472">Membrane</keyword>
<dbReference type="SUPFAM" id="SSF55874">
    <property type="entry name" value="ATPase domain of HSP90 chaperone/DNA topoisomerase II/histidine kinase"/>
    <property type="match status" value="1"/>
</dbReference>
<dbReference type="GO" id="GO:0000155">
    <property type="term" value="F:phosphorelay sensor kinase activity"/>
    <property type="evidence" value="ECO:0007669"/>
    <property type="project" value="InterPro"/>
</dbReference>
<keyword evidence="6" id="KW-0808">Transferase</keyword>
<evidence type="ECO:0000256" key="9">
    <source>
        <dbReference type="ARBA" id="ARBA00022989"/>
    </source>
</evidence>
<dbReference type="GO" id="GO:0005886">
    <property type="term" value="C:plasma membrane"/>
    <property type="evidence" value="ECO:0007669"/>
    <property type="project" value="UniProtKB-SubCell"/>
</dbReference>
<dbReference type="InterPro" id="IPR036097">
    <property type="entry name" value="HisK_dim/P_sf"/>
</dbReference>
<evidence type="ECO:0000256" key="8">
    <source>
        <dbReference type="ARBA" id="ARBA00022777"/>
    </source>
</evidence>
<dbReference type="Gene3D" id="1.10.287.130">
    <property type="match status" value="1"/>
</dbReference>
<evidence type="ECO:0000259" key="13">
    <source>
        <dbReference type="PROSITE" id="PS50109"/>
    </source>
</evidence>
<evidence type="ECO:0000313" key="15">
    <source>
        <dbReference type="EMBL" id="GLL00147.1"/>
    </source>
</evidence>
<keyword evidence="16" id="KW-1185">Reference proteome</keyword>
<evidence type="ECO:0000256" key="12">
    <source>
        <dbReference type="SAM" id="Phobius"/>
    </source>
</evidence>
<dbReference type="PANTHER" id="PTHR45436:SF5">
    <property type="entry name" value="SENSOR HISTIDINE KINASE TRCS"/>
    <property type="match status" value="1"/>
</dbReference>
<dbReference type="InterPro" id="IPR003594">
    <property type="entry name" value="HATPase_dom"/>
</dbReference>
<dbReference type="InterPro" id="IPR003661">
    <property type="entry name" value="HisK_dim/P_dom"/>
</dbReference>
<keyword evidence="10" id="KW-0902">Two-component regulatory system</keyword>
<keyword evidence="7 12" id="KW-0812">Transmembrane</keyword>
<evidence type="ECO:0000256" key="10">
    <source>
        <dbReference type="ARBA" id="ARBA00023012"/>
    </source>
</evidence>
<evidence type="ECO:0000313" key="16">
    <source>
        <dbReference type="Proteomes" id="UP001143480"/>
    </source>
</evidence>
<dbReference type="InterPro" id="IPR036890">
    <property type="entry name" value="HATPase_C_sf"/>
</dbReference>
<comment type="catalytic activity">
    <reaction evidence="1">
        <text>ATP + protein L-histidine = ADP + protein N-phospho-L-histidine.</text>
        <dbReference type="EC" id="2.7.13.3"/>
    </reaction>
</comment>
<evidence type="ECO:0000256" key="4">
    <source>
        <dbReference type="ARBA" id="ARBA00012438"/>
    </source>
</evidence>
<dbReference type="PROSITE" id="PS50885">
    <property type="entry name" value="HAMP"/>
    <property type="match status" value="1"/>
</dbReference>
<evidence type="ECO:0000256" key="1">
    <source>
        <dbReference type="ARBA" id="ARBA00000085"/>
    </source>
</evidence>
<dbReference type="GO" id="GO:0005509">
    <property type="term" value="F:calcium ion binding"/>
    <property type="evidence" value="ECO:0007669"/>
    <property type="project" value="UniProtKB-ARBA"/>
</dbReference>
<evidence type="ECO:0000256" key="3">
    <source>
        <dbReference type="ARBA" id="ARBA00004236"/>
    </source>
</evidence>
<name>A0A9W6NKS6_9ACTN</name>
<dbReference type="PANTHER" id="PTHR45436">
    <property type="entry name" value="SENSOR HISTIDINE KINASE YKOH"/>
    <property type="match status" value="1"/>
</dbReference>
<gene>
    <name evidence="15" type="ORF">GCM10017581_018870</name>
</gene>
<dbReference type="Gene3D" id="6.10.340.10">
    <property type="match status" value="1"/>
</dbReference>
<dbReference type="InterPro" id="IPR050428">
    <property type="entry name" value="TCS_sensor_his_kinase"/>
</dbReference>
<dbReference type="EMBL" id="BSFP01000007">
    <property type="protein sequence ID" value="GLL00147.1"/>
    <property type="molecule type" value="Genomic_DNA"/>
</dbReference>
<keyword evidence="8 15" id="KW-0418">Kinase</keyword>
<evidence type="ECO:0000259" key="14">
    <source>
        <dbReference type="PROSITE" id="PS50885"/>
    </source>
</evidence>
<dbReference type="PROSITE" id="PS50109">
    <property type="entry name" value="HIS_KIN"/>
    <property type="match status" value="1"/>
</dbReference>
<dbReference type="FunFam" id="3.30.565.10:FF:000006">
    <property type="entry name" value="Sensor histidine kinase WalK"/>
    <property type="match status" value="1"/>
</dbReference>
<organism evidence="15 16">
    <name type="scientific">Dactylosporangium matsuzakiense</name>
    <dbReference type="NCBI Taxonomy" id="53360"/>
    <lineage>
        <taxon>Bacteria</taxon>
        <taxon>Bacillati</taxon>
        <taxon>Actinomycetota</taxon>
        <taxon>Actinomycetes</taxon>
        <taxon>Micromonosporales</taxon>
        <taxon>Micromonosporaceae</taxon>
        <taxon>Dactylosporangium</taxon>
    </lineage>
</organism>
<dbReference type="SMART" id="SM00304">
    <property type="entry name" value="HAMP"/>
    <property type="match status" value="1"/>
</dbReference>
<reference evidence="15" key="1">
    <citation type="journal article" date="2014" name="Int. J. Syst. Evol. Microbiol.">
        <title>Complete genome sequence of Corynebacterium casei LMG S-19264T (=DSM 44701T), isolated from a smear-ripened cheese.</title>
        <authorList>
            <consortium name="US DOE Joint Genome Institute (JGI-PGF)"/>
            <person name="Walter F."/>
            <person name="Albersmeier A."/>
            <person name="Kalinowski J."/>
            <person name="Ruckert C."/>
        </authorList>
    </citation>
    <scope>NUCLEOTIDE SEQUENCE</scope>
    <source>
        <strain evidence="15">VKM Ac-1321</strain>
    </source>
</reference>
<evidence type="ECO:0000256" key="5">
    <source>
        <dbReference type="ARBA" id="ARBA00022553"/>
    </source>
</evidence>
<dbReference type="Gene3D" id="3.30.565.10">
    <property type="entry name" value="Histidine kinase-like ATPase, C-terminal domain"/>
    <property type="match status" value="1"/>
</dbReference>
<dbReference type="SUPFAM" id="SSF47384">
    <property type="entry name" value="Homodimeric domain of signal transducing histidine kinase"/>
    <property type="match status" value="1"/>
</dbReference>
<proteinExistence type="predicted"/>
<feature type="transmembrane region" description="Helical" evidence="12">
    <location>
        <begin position="163"/>
        <end position="186"/>
    </location>
</feature>
<dbReference type="InterPro" id="IPR005467">
    <property type="entry name" value="His_kinase_dom"/>
</dbReference>
<keyword evidence="5" id="KW-0597">Phosphoprotein</keyword>
<dbReference type="Proteomes" id="UP001143480">
    <property type="component" value="Unassembled WGS sequence"/>
</dbReference>
<evidence type="ECO:0000256" key="2">
    <source>
        <dbReference type="ARBA" id="ARBA00001968"/>
    </source>
</evidence>
<dbReference type="CDD" id="cd00075">
    <property type="entry name" value="HATPase"/>
    <property type="match status" value="1"/>
</dbReference>
<evidence type="ECO:0000256" key="6">
    <source>
        <dbReference type="ARBA" id="ARBA00022679"/>
    </source>
</evidence>
<comment type="cofactor">
    <cofactor evidence="2">
        <name>a divalent metal cation</name>
        <dbReference type="ChEBI" id="CHEBI:60240"/>
    </cofactor>
</comment>
<accession>A0A9W6NKS6</accession>
<dbReference type="PRINTS" id="PR00344">
    <property type="entry name" value="BCTRLSENSOR"/>
</dbReference>
<comment type="subcellular location">
    <subcellularLocation>
        <location evidence="3">Cell membrane</location>
    </subcellularLocation>
</comment>
<feature type="domain" description="HAMP" evidence="14">
    <location>
        <begin position="187"/>
        <end position="240"/>
    </location>
</feature>
<dbReference type="SMART" id="SM00388">
    <property type="entry name" value="HisKA"/>
    <property type="match status" value="1"/>
</dbReference>
<dbReference type="Pfam" id="PF02518">
    <property type="entry name" value="HATPase_c"/>
    <property type="match status" value="1"/>
</dbReference>
<dbReference type="RefSeq" id="WP_246656071.1">
    <property type="nucleotide sequence ID" value="NZ_BAAAXA010000003.1"/>
</dbReference>
<sequence length="494" mass="52575">MRFIADVPLRVKLVAAVLSLVTMALLVIGVASALVMRSSMIDKVDGQLRQLAGTVDIGRLAQQPAGSSVVQSNYFYFWLAVGADKQLELRTVGLPDGGARPPLPTSSEELWDHVGEPYTVRASGTRERWRVLVIQRASTSSTGINILGVAENLSMIDNAVDELVAAELFIGAGVLVVIAAVGVTIVRTSLQPLREIERTAAAIAAGDLTKRVPESPPETEMGHLAGALNVMLGQIEGAFRVREASEDRMRQFIADASHELRTPLTTIRGFAELYRQGAARAPEETAALLRRIEDEAARMGLLVEDLLMLARLDQERPLSLADMDLRVIAGDAVAAASAVAPDREISLELEQDEPIEVHGDEARLRQVVGNLMTNALTHTPAGTPVELRLRRDGTDALVEIIDHGGGLTDEQASRVFERFYRVDKARTRKQAGGSHSGSGLGLAIVAALVAVHSGTVSVFVTPGGGATFQVRLPLTAGSQAAPGSPQAAVGKLKS</sequence>
<dbReference type="SUPFAM" id="SSF158472">
    <property type="entry name" value="HAMP domain-like"/>
    <property type="match status" value="1"/>
</dbReference>
<dbReference type="CDD" id="cd00082">
    <property type="entry name" value="HisKA"/>
    <property type="match status" value="1"/>
</dbReference>
<dbReference type="SMART" id="SM00387">
    <property type="entry name" value="HATPase_c"/>
    <property type="match status" value="1"/>
</dbReference>
<dbReference type="FunFam" id="1.10.287.130:FF:000001">
    <property type="entry name" value="Two-component sensor histidine kinase"/>
    <property type="match status" value="1"/>
</dbReference>
<keyword evidence="9 12" id="KW-1133">Transmembrane helix</keyword>
<dbReference type="InterPro" id="IPR003660">
    <property type="entry name" value="HAMP_dom"/>
</dbReference>
<reference evidence="15" key="2">
    <citation type="submission" date="2023-01" db="EMBL/GenBank/DDBJ databases">
        <authorList>
            <person name="Sun Q."/>
            <person name="Evtushenko L."/>
        </authorList>
    </citation>
    <scope>NUCLEOTIDE SEQUENCE</scope>
    <source>
        <strain evidence="15">VKM Ac-1321</strain>
    </source>
</reference>
<dbReference type="Pfam" id="PF00672">
    <property type="entry name" value="HAMP"/>
    <property type="match status" value="1"/>
</dbReference>
<comment type="caution">
    <text evidence="15">The sequence shown here is derived from an EMBL/GenBank/DDBJ whole genome shotgun (WGS) entry which is preliminary data.</text>
</comment>
<feature type="domain" description="Histidine kinase" evidence="13">
    <location>
        <begin position="255"/>
        <end position="476"/>
    </location>
</feature>